<keyword evidence="2" id="KW-1185">Reference proteome</keyword>
<reference evidence="1" key="1">
    <citation type="submission" date="2023-10" db="EMBL/GenBank/DDBJ databases">
        <authorList>
            <person name="Domelevo Entfellner J.-B."/>
        </authorList>
    </citation>
    <scope>NUCLEOTIDE SEQUENCE</scope>
</reference>
<name>A0AA86SIU5_9FABA</name>
<dbReference type="Proteomes" id="UP001189624">
    <property type="component" value="Chromosome 2"/>
</dbReference>
<sequence length="90" mass="10266">MRLMLQIPHARKMNSHFRKTLNHHAEVEECLVLEENALCPGVHELNPKLGLVFKMHHHHRLATGILVSDQMIGLFVTSKATPEAIQQERG</sequence>
<gene>
    <name evidence="1" type="ORF">AYBTSS11_LOCUS5065</name>
</gene>
<evidence type="ECO:0000313" key="2">
    <source>
        <dbReference type="Proteomes" id="UP001189624"/>
    </source>
</evidence>
<accession>A0AA86SIU5</accession>
<evidence type="ECO:0000313" key="1">
    <source>
        <dbReference type="EMBL" id="CAJ1931104.1"/>
    </source>
</evidence>
<protein>
    <submittedName>
        <fullName evidence="1">Uncharacterized protein</fullName>
    </submittedName>
</protein>
<organism evidence="1 2">
    <name type="scientific">Sphenostylis stenocarpa</name>
    <dbReference type="NCBI Taxonomy" id="92480"/>
    <lineage>
        <taxon>Eukaryota</taxon>
        <taxon>Viridiplantae</taxon>
        <taxon>Streptophyta</taxon>
        <taxon>Embryophyta</taxon>
        <taxon>Tracheophyta</taxon>
        <taxon>Spermatophyta</taxon>
        <taxon>Magnoliopsida</taxon>
        <taxon>eudicotyledons</taxon>
        <taxon>Gunneridae</taxon>
        <taxon>Pentapetalae</taxon>
        <taxon>rosids</taxon>
        <taxon>fabids</taxon>
        <taxon>Fabales</taxon>
        <taxon>Fabaceae</taxon>
        <taxon>Papilionoideae</taxon>
        <taxon>50 kb inversion clade</taxon>
        <taxon>NPAAA clade</taxon>
        <taxon>indigoferoid/millettioid clade</taxon>
        <taxon>Phaseoleae</taxon>
        <taxon>Sphenostylis</taxon>
    </lineage>
</organism>
<dbReference type="Gramene" id="rna-AYBTSS11_LOCUS5065">
    <property type="protein sequence ID" value="CAJ1931104.1"/>
    <property type="gene ID" value="gene-AYBTSS11_LOCUS5065"/>
</dbReference>
<dbReference type="AlphaFoldDB" id="A0AA86SIU5"/>
<dbReference type="EMBL" id="OY731399">
    <property type="protein sequence ID" value="CAJ1931104.1"/>
    <property type="molecule type" value="Genomic_DNA"/>
</dbReference>
<proteinExistence type="predicted"/>